<dbReference type="SMART" id="SM00560">
    <property type="entry name" value="LamGL"/>
    <property type="match status" value="1"/>
</dbReference>
<dbReference type="Pfam" id="PF13385">
    <property type="entry name" value="Laminin_G_3"/>
    <property type="match status" value="1"/>
</dbReference>
<dbReference type="SUPFAM" id="SSF49899">
    <property type="entry name" value="Concanavalin A-like lectins/glucanases"/>
    <property type="match status" value="1"/>
</dbReference>
<proteinExistence type="predicted"/>
<dbReference type="InterPro" id="IPR013320">
    <property type="entry name" value="ConA-like_dom_sf"/>
</dbReference>
<comment type="caution">
    <text evidence="4">The sequence shown here is derived from an EMBL/GenBank/DDBJ whole genome shotgun (WGS) entry which is preliminary data.</text>
</comment>
<dbReference type="EMBL" id="REGN01000295">
    <property type="protein sequence ID" value="RNA42941.1"/>
    <property type="molecule type" value="Genomic_DNA"/>
</dbReference>
<feature type="domain" description="LamG-like jellyroll fold" evidence="3">
    <location>
        <begin position="230"/>
        <end position="365"/>
    </location>
</feature>
<evidence type="ECO:0000313" key="5">
    <source>
        <dbReference type="Proteomes" id="UP000276133"/>
    </source>
</evidence>
<dbReference type="AlphaFoldDB" id="A0A3M7T4M0"/>
<evidence type="ECO:0000259" key="3">
    <source>
        <dbReference type="SMART" id="SM00560"/>
    </source>
</evidence>
<reference evidence="4 5" key="1">
    <citation type="journal article" date="2018" name="Sci. Rep.">
        <title>Genomic signatures of local adaptation to the degree of environmental predictability in rotifers.</title>
        <authorList>
            <person name="Franch-Gras L."/>
            <person name="Hahn C."/>
            <person name="Garcia-Roger E.M."/>
            <person name="Carmona M.J."/>
            <person name="Serra M."/>
            <person name="Gomez A."/>
        </authorList>
    </citation>
    <scope>NUCLEOTIDE SEQUENCE [LARGE SCALE GENOMIC DNA]</scope>
    <source>
        <strain evidence="4">HYR1</strain>
    </source>
</reference>
<name>A0A3M7T4M0_BRAPC</name>
<dbReference type="Proteomes" id="UP000276133">
    <property type="component" value="Unassembled WGS sequence"/>
</dbReference>
<dbReference type="InterPro" id="IPR006558">
    <property type="entry name" value="LamG-like"/>
</dbReference>
<evidence type="ECO:0000313" key="4">
    <source>
        <dbReference type="EMBL" id="RNA42941.1"/>
    </source>
</evidence>
<evidence type="ECO:0000256" key="1">
    <source>
        <dbReference type="ARBA" id="ARBA00022729"/>
    </source>
</evidence>
<keyword evidence="2" id="KW-1015">Disulfide bond</keyword>
<keyword evidence="1" id="KW-0732">Signal</keyword>
<accession>A0A3M7T4M0</accession>
<keyword evidence="5" id="KW-1185">Reference proteome</keyword>
<gene>
    <name evidence="4" type="ORF">BpHYR1_019023</name>
</gene>
<dbReference type="Gene3D" id="2.60.120.200">
    <property type="match status" value="1"/>
</dbReference>
<sequence>MERLEWNGWNGTVGMERIEKVEESVLTLIKIEKVEESCTFGELCSISFTINNKYTDNVEWDNRFCLYFSQQRHIVLTKTTSENSRLIFIAVSYIFHKRNVDLRIEMDGMVIEKRNILNLIKCIGLCNKENKCHFVSHKSSLCVLYSFYAEYYFQYSAETILYEKLNHRNIGLTNYWPIENSQAMDVVGAKDLYEPINCLFSNDRFGTNASALSFNSGFMNAPNGYYLGGNEFTVLAWVKLKSYSKWQRLFDFSNGHTVNNILVTLSDSENKVRFMIANNDVEFDVKSLVLPLDTWYHLGFTLNQGLMSIFIDGNLKNSTQTESTNLGTDDYKGNCYIGKSASNDDPTGNFECDDIKFFNKALTDAEIDSFVKFSKLCYMITIFYGNSVNLKDSEFRHTYLLKTTLN</sequence>
<evidence type="ECO:0000256" key="2">
    <source>
        <dbReference type="ARBA" id="ARBA00023157"/>
    </source>
</evidence>
<protein>
    <submittedName>
        <fullName evidence="4">Secreted containing Dystroglycan-type cadherin-like domain</fullName>
    </submittedName>
</protein>
<organism evidence="4 5">
    <name type="scientific">Brachionus plicatilis</name>
    <name type="common">Marine rotifer</name>
    <name type="synonym">Brachionus muelleri</name>
    <dbReference type="NCBI Taxonomy" id="10195"/>
    <lineage>
        <taxon>Eukaryota</taxon>
        <taxon>Metazoa</taxon>
        <taxon>Spiralia</taxon>
        <taxon>Gnathifera</taxon>
        <taxon>Rotifera</taxon>
        <taxon>Eurotatoria</taxon>
        <taxon>Monogononta</taxon>
        <taxon>Pseudotrocha</taxon>
        <taxon>Ploima</taxon>
        <taxon>Brachionidae</taxon>
        <taxon>Brachionus</taxon>
    </lineage>
</organism>